<dbReference type="GO" id="GO:0000166">
    <property type="term" value="F:nucleotide binding"/>
    <property type="evidence" value="ECO:0007669"/>
    <property type="project" value="UniProtKB-KW"/>
</dbReference>
<evidence type="ECO:0000256" key="6">
    <source>
        <dbReference type="ARBA" id="ARBA00022842"/>
    </source>
</evidence>
<reference evidence="12 13" key="1">
    <citation type="submission" date="2016-08" db="EMBL/GenBank/DDBJ databases">
        <title>New Insights into Marine Group III Euryarchaeota, from dark to light.</title>
        <authorList>
            <person name="Haro-Moreno J.M."/>
            <person name="Rodriguez-Valera F."/>
            <person name="Lopez-Garcia P."/>
            <person name="Moreira D."/>
            <person name="Martin-Cuadrado A.B."/>
        </authorList>
    </citation>
    <scope>NUCLEOTIDE SEQUENCE [LARGE SCALE GENOMIC DNA]</scope>
    <source>
        <strain evidence="12">CG-Epi6</strain>
    </source>
</reference>
<evidence type="ECO:0000256" key="10">
    <source>
        <dbReference type="HAMAP-Rule" id="MF_01405"/>
    </source>
</evidence>
<dbReference type="FunFam" id="3.90.950.10:FF:000001">
    <property type="entry name" value="dITP/XTP pyrophosphatase"/>
    <property type="match status" value="1"/>
</dbReference>
<keyword evidence="3 10" id="KW-0479">Metal-binding</keyword>
<evidence type="ECO:0000256" key="8">
    <source>
        <dbReference type="ARBA" id="ARBA00051875"/>
    </source>
</evidence>
<feature type="binding site" evidence="10">
    <location>
        <begin position="142"/>
        <end position="145"/>
    </location>
    <ligand>
        <name>substrate</name>
    </ligand>
</feature>
<dbReference type="EMBL" id="MIYV01000016">
    <property type="protein sequence ID" value="OIR11992.1"/>
    <property type="molecule type" value="Genomic_DNA"/>
</dbReference>
<dbReference type="CDD" id="cd00515">
    <property type="entry name" value="HAM1"/>
    <property type="match status" value="1"/>
</dbReference>
<comment type="similarity">
    <text evidence="1 10 11">Belongs to the HAM1 NTPase family.</text>
</comment>
<evidence type="ECO:0000256" key="11">
    <source>
        <dbReference type="RuleBase" id="RU003781"/>
    </source>
</evidence>
<gene>
    <name evidence="12" type="ORF">BEU03_02460</name>
</gene>
<dbReference type="Proteomes" id="UP000183403">
    <property type="component" value="Unassembled WGS sequence"/>
</dbReference>
<evidence type="ECO:0000313" key="12">
    <source>
        <dbReference type="EMBL" id="OIR11992.1"/>
    </source>
</evidence>
<evidence type="ECO:0000256" key="7">
    <source>
        <dbReference type="ARBA" id="ARBA00023080"/>
    </source>
</evidence>
<dbReference type="NCBIfam" id="NF011396">
    <property type="entry name" value="PRK14821.1"/>
    <property type="match status" value="1"/>
</dbReference>
<accession>A0A1J5T6X4</accession>
<dbReference type="InterPro" id="IPR002637">
    <property type="entry name" value="RdgB/HAM1"/>
</dbReference>
<feature type="active site" description="Proton acceptor" evidence="10">
    <location>
        <position position="66"/>
    </location>
</feature>
<dbReference type="InterPro" id="IPR029001">
    <property type="entry name" value="ITPase-like_fam"/>
</dbReference>
<dbReference type="PANTHER" id="PTHR11067">
    <property type="entry name" value="INOSINE TRIPHOSPHATE PYROPHOSPHATASE/HAM1 PROTEIN"/>
    <property type="match status" value="1"/>
</dbReference>
<evidence type="ECO:0000256" key="2">
    <source>
        <dbReference type="ARBA" id="ARBA00011738"/>
    </source>
</evidence>
<name>A0A1J5T6X4_9ARCH</name>
<evidence type="ECO:0000256" key="9">
    <source>
        <dbReference type="ARBA" id="ARBA00052017"/>
    </source>
</evidence>
<proteinExistence type="inferred from homology"/>
<dbReference type="GO" id="GO:0036222">
    <property type="term" value="F:XTP diphosphatase activity"/>
    <property type="evidence" value="ECO:0007669"/>
    <property type="project" value="UniProtKB-UniRule"/>
</dbReference>
<dbReference type="Pfam" id="PF01725">
    <property type="entry name" value="Ham1p_like"/>
    <property type="match status" value="1"/>
</dbReference>
<feature type="binding site" evidence="10">
    <location>
        <position position="37"/>
    </location>
    <ligand>
        <name>Mg(2+)</name>
        <dbReference type="ChEBI" id="CHEBI:18420"/>
    </ligand>
</feature>
<dbReference type="GO" id="GO:0017111">
    <property type="term" value="F:ribonucleoside triphosphate phosphatase activity"/>
    <property type="evidence" value="ECO:0007669"/>
    <property type="project" value="InterPro"/>
</dbReference>
<keyword evidence="5 10" id="KW-0378">Hydrolase</keyword>
<evidence type="ECO:0000256" key="4">
    <source>
        <dbReference type="ARBA" id="ARBA00022741"/>
    </source>
</evidence>
<dbReference type="GO" id="GO:0009146">
    <property type="term" value="P:purine nucleoside triphosphate catabolic process"/>
    <property type="evidence" value="ECO:0007669"/>
    <property type="project" value="UniProtKB-UniRule"/>
</dbReference>
<comment type="subunit">
    <text evidence="2 10">Homodimer.</text>
</comment>
<dbReference type="PANTHER" id="PTHR11067:SF9">
    <property type="entry name" value="INOSINE TRIPHOSPHATE PYROPHOSPHATASE"/>
    <property type="match status" value="1"/>
</dbReference>
<dbReference type="Gene3D" id="3.90.950.10">
    <property type="match status" value="1"/>
</dbReference>
<evidence type="ECO:0000313" key="13">
    <source>
        <dbReference type="Proteomes" id="UP000183403"/>
    </source>
</evidence>
<organism evidence="12 13">
    <name type="scientific">Marine Group III euryarchaeote CG-Epi6</name>
    <dbReference type="NCBI Taxonomy" id="1889000"/>
    <lineage>
        <taxon>Archaea</taxon>
        <taxon>Methanobacteriati</taxon>
        <taxon>Thermoplasmatota</taxon>
        <taxon>Thermoplasmata</taxon>
        <taxon>Candidatus Thermoprofundales</taxon>
    </lineage>
</organism>
<evidence type="ECO:0000256" key="1">
    <source>
        <dbReference type="ARBA" id="ARBA00008023"/>
    </source>
</evidence>
<keyword evidence="6 10" id="KW-0460">Magnesium</keyword>
<dbReference type="GO" id="GO:0046872">
    <property type="term" value="F:metal ion binding"/>
    <property type="evidence" value="ECO:0007669"/>
    <property type="project" value="UniProtKB-KW"/>
</dbReference>
<dbReference type="GO" id="GO:0005737">
    <property type="term" value="C:cytoplasm"/>
    <property type="evidence" value="ECO:0007669"/>
    <property type="project" value="TreeGrafter"/>
</dbReference>
<dbReference type="GO" id="GO:0036220">
    <property type="term" value="F:ITP diphosphatase activity"/>
    <property type="evidence" value="ECO:0007669"/>
    <property type="project" value="UniProtKB-UniRule"/>
</dbReference>
<keyword evidence="7 10" id="KW-0546">Nucleotide metabolism</keyword>
<comment type="cofactor">
    <cofactor evidence="10">
        <name>Mg(2+)</name>
        <dbReference type="ChEBI" id="CHEBI:18420"/>
    </cofactor>
    <text evidence="10">Binds 1 Mg(2+) ion per subunit.</text>
</comment>
<sequence>MNEIQIITSNNGKIREFKEIFGDSKYVPVQNNIDYPEIQASSLEDVVDFGLNWLQEKTKAPFVIDDSGVFIDNFDGFPGIYTRYIYDTIGLKGVLRQMEDIDNRACTFRCVLGLLTESGEKQKFVGECHGTLINELRGDGGFGYDPIFIPEGFDKTFAELESEEKNSISHRGKAMRKLIDFLLK</sequence>
<feature type="binding site" evidence="10">
    <location>
        <position position="165"/>
    </location>
    <ligand>
        <name>substrate</name>
    </ligand>
</feature>
<feature type="binding site" evidence="10">
    <location>
        <position position="66"/>
    </location>
    <ligand>
        <name>Mg(2+)</name>
        <dbReference type="ChEBI" id="CHEBI:18420"/>
    </ligand>
</feature>
<dbReference type="GO" id="GO:0035870">
    <property type="term" value="F:dITP diphosphatase activity"/>
    <property type="evidence" value="ECO:0007669"/>
    <property type="project" value="UniProtKB-UniRule"/>
</dbReference>
<comment type="catalytic activity">
    <reaction evidence="8 10">
        <text>dITP + H2O = dIMP + diphosphate + H(+)</text>
        <dbReference type="Rhea" id="RHEA:28342"/>
        <dbReference type="ChEBI" id="CHEBI:15377"/>
        <dbReference type="ChEBI" id="CHEBI:15378"/>
        <dbReference type="ChEBI" id="CHEBI:33019"/>
        <dbReference type="ChEBI" id="CHEBI:61194"/>
        <dbReference type="ChEBI" id="CHEBI:61382"/>
        <dbReference type="EC" id="3.6.1.66"/>
    </reaction>
</comment>
<dbReference type="SUPFAM" id="SSF52972">
    <property type="entry name" value="ITPase-like"/>
    <property type="match status" value="1"/>
</dbReference>
<comment type="caution">
    <text evidence="12">The sequence shown here is derived from an EMBL/GenBank/DDBJ whole genome shotgun (WGS) entry which is preliminary data.</text>
</comment>
<feature type="binding site" evidence="10">
    <location>
        <begin position="8"/>
        <end position="13"/>
    </location>
    <ligand>
        <name>substrate</name>
    </ligand>
</feature>
<feature type="binding site" evidence="10">
    <location>
        <position position="67"/>
    </location>
    <ligand>
        <name>substrate</name>
    </ligand>
</feature>
<comment type="function">
    <text evidence="10">Pyrophosphatase that catalyzes the hydrolysis of nucleoside triphosphates to their monophosphate derivatives, with a high preference for the non-canonical purine nucleotides XTP (xanthosine triphosphate), dITP (deoxyinosine triphosphate) and ITP. Seems to function as a house-cleaning enzyme that removes non-canonical purine nucleotides from the nucleotide pool, thus preventing their incorporation into DNA/RNA and avoiding chromosomal lesions.</text>
</comment>
<evidence type="ECO:0000256" key="5">
    <source>
        <dbReference type="ARBA" id="ARBA00022801"/>
    </source>
</evidence>
<evidence type="ECO:0000256" key="3">
    <source>
        <dbReference type="ARBA" id="ARBA00022723"/>
    </source>
</evidence>
<dbReference type="AlphaFoldDB" id="A0A1J5T6X4"/>
<comment type="catalytic activity">
    <reaction evidence="10">
        <text>ITP + H2O = IMP + diphosphate + H(+)</text>
        <dbReference type="Rhea" id="RHEA:29399"/>
        <dbReference type="ChEBI" id="CHEBI:15377"/>
        <dbReference type="ChEBI" id="CHEBI:15378"/>
        <dbReference type="ChEBI" id="CHEBI:33019"/>
        <dbReference type="ChEBI" id="CHEBI:58053"/>
        <dbReference type="ChEBI" id="CHEBI:61402"/>
        <dbReference type="EC" id="3.6.1.66"/>
    </reaction>
</comment>
<protein>
    <recommendedName>
        <fullName evidence="10">dITP/XTP pyrophosphatase</fullName>
        <ecNumber evidence="10">3.6.1.66</ecNumber>
    </recommendedName>
    <alternativeName>
        <fullName evidence="10">Non-canonical purine NTP pyrophosphatase</fullName>
    </alternativeName>
    <alternativeName>
        <fullName evidence="10">Non-standard purine NTP pyrophosphatase</fullName>
    </alternativeName>
    <alternativeName>
        <fullName evidence="10">Nucleoside-triphosphate diphosphatase</fullName>
    </alternativeName>
    <alternativeName>
        <fullName evidence="10">Nucleoside-triphosphate pyrophosphatase</fullName>
        <shortName evidence="10">NTPase</shortName>
    </alternativeName>
</protein>
<dbReference type="HAMAP" id="MF_01405">
    <property type="entry name" value="Non_canon_purine_NTPase"/>
    <property type="match status" value="1"/>
</dbReference>
<comment type="catalytic activity">
    <reaction evidence="9 10">
        <text>XTP + H2O = XMP + diphosphate + H(+)</text>
        <dbReference type="Rhea" id="RHEA:28610"/>
        <dbReference type="ChEBI" id="CHEBI:15377"/>
        <dbReference type="ChEBI" id="CHEBI:15378"/>
        <dbReference type="ChEBI" id="CHEBI:33019"/>
        <dbReference type="ChEBI" id="CHEBI:57464"/>
        <dbReference type="ChEBI" id="CHEBI:61314"/>
        <dbReference type="EC" id="3.6.1.66"/>
    </reaction>
</comment>
<dbReference type="GO" id="GO:0009117">
    <property type="term" value="P:nucleotide metabolic process"/>
    <property type="evidence" value="ECO:0007669"/>
    <property type="project" value="UniProtKB-KW"/>
</dbReference>
<feature type="binding site" evidence="10">
    <location>
        <begin position="170"/>
        <end position="171"/>
    </location>
    <ligand>
        <name>substrate</name>
    </ligand>
</feature>
<dbReference type="EC" id="3.6.1.66" evidence="10"/>
<dbReference type="InterPro" id="IPR020922">
    <property type="entry name" value="dITP/XTP_pyrophosphatase"/>
</dbReference>
<keyword evidence="4 10" id="KW-0547">Nucleotide-binding</keyword>
<dbReference type="NCBIfam" id="TIGR00042">
    <property type="entry name" value="RdgB/HAM1 family non-canonical purine NTP pyrophosphatase"/>
    <property type="match status" value="1"/>
</dbReference>